<evidence type="ECO:0000256" key="3">
    <source>
        <dbReference type="ARBA" id="ARBA00022980"/>
    </source>
</evidence>
<dbReference type="InterPro" id="IPR038716">
    <property type="entry name" value="P1/P2_N_sf"/>
</dbReference>
<dbReference type="GO" id="GO:0043021">
    <property type="term" value="F:ribonucleoprotein complex binding"/>
    <property type="evidence" value="ECO:0007669"/>
    <property type="project" value="TreeGrafter"/>
</dbReference>
<dbReference type="PANTHER" id="PTHR45696">
    <property type="entry name" value="60S ACIDIC RIBOSOMAL PROTEIN P1"/>
    <property type="match status" value="1"/>
</dbReference>
<evidence type="ECO:0000313" key="6">
    <source>
        <dbReference type="Proteomes" id="UP000325081"/>
    </source>
</evidence>
<organism evidence="5 6">
    <name type="scientific">Striga asiatica</name>
    <name type="common">Asiatic witchweed</name>
    <name type="synonym">Buchnera asiatica</name>
    <dbReference type="NCBI Taxonomy" id="4170"/>
    <lineage>
        <taxon>Eukaryota</taxon>
        <taxon>Viridiplantae</taxon>
        <taxon>Streptophyta</taxon>
        <taxon>Embryophyta</taxon>
        <taxon>Tracheophyta</taxon>
        <taxon>Spermatophyta</taxon>
        <taxon>Magnoliopsida</taxon>
        <taxon>eudicotyledons</taxon>
        <taxon>Gunneridae</taxon>
        <taxon>Pentapetalae</taxon>
        <taxon>asterids</taxon>
        <taxon>lamiids</taxon>
        <taxon>Lamiales</taxon>
        <taxon>Orobanchaceae</taxon>
        <taxon>Buchnereae</taxon>
        <taxon>Striga</taxon>
    </lineage>
</organism>
<dbReference type="EMBL" id="BKCP01007737">
    <property type="protein sequence ID" value="GER47114.1"/>
    <property type="molecule type" value="Genomic_DNA"/>
</dbReference>
<protein>
    <submittedName>
        <fullName evidence="5">60S acidic ribosomal protein family</fullName>
    </submittedName>
</protein>
<evidence type="ECO:0000256" key="2">
    <source>
        <dbReference type="ARBA" id="ARBA00011266"/>
    </source>
</evidence>
<dbReference type="PANTHER" id="PTHR45696:SF10">
    <property type="entry name" value="LARGE RIBOSOMAL SUBUNIT PROTEIN P1"/>
    <property type="match status" value="1"/>
</dbReference>
<comment type="subunit">
    <text evidence="2">P1 and P2 exist as dimers at the large ribosomal subunit.</text>
</comment>
<sequence length="455" mass="50088">MSVREVACTYAALILHDDGIAITIILIFAEKIATQLCEKNIEDLIINFGGGGASAFAAPADGVAAPAVPVDEEKRFDFANSGLLHRKCGIGCSAVAVLLVLKNPNPSSPPAVIPDSELPPRSDLFLRSDHPNRYFLTLNHLFSILSHIVHTSSSPVPTAVYSQRIRPLLTGSEPDFVPVPVSCRHGYSGGRCRVRVTGVFSPAVDMYGIFCQTDLQRASASTKQGRKAALARWSLIFTLFATPKDLLHSHSIMSASASNSARHYFINGPAHGNPPLYWSRNLRLPGTLFLGSHYIRGYDYFNSDVDNDCDFVPNVDVDNFGAHFLGKPNGHSSNTDSNNGDMVQMYHLMSETVRKRLAELDSCLRHLDLVCTAMHNVRRSVVAKEIVTQFADHNLIIKLRLYRVIRGIHAVILKEIAYAVDNLGNPLMELAAIRLAGVSLQQDEEFLILQIFSKW</sequence>
<dbReference type="Proteomes" id="UP000325081">
    <property type="component" value="Unassembled WGS sequence"/>
</dbReference>
<name>A0A5A7QPE8_STRAF</name>
<accession>A0A5A7QPE8</accession>
<dbReference type="GO" id="GO:0003735">
    <property type="term" value="F:structural constituent of ribosome"/>
    <property type="evidence" value="ECO:0007669"/>
    <property type="project" value="TreeGrafter"/>
</dbReference>
<dbReference type="CDD" id="cd05831">
    <property type="entry name" value="Ribosomal_P1"/>
    <property type="match status" value="1"/>
</dbReference>
<keyword evidence="6" id="KW-1185">Reference proteome</keyword>
<dbReference type="OrthoDB" id="2194681at2759"/>
<reference evidence="6" key="1">
    <citation type="journal article" date="2019" name="Curr. Biol.">
        <title>Genome Sequence of Striga asiatica Provides Insight into the Evolution of Plant Parasitism.</title>
        <authorList>
            <person name="Yoshida S."/>
            <person name="Kim S."/>
            <person name="Wafula E.K."/>
            <person name="Tanskanen J."/>
            <person name="Kim Y.M."/>
            <person name="Honaas L."/>
            <person name="Yang Z."/>
            <person name="Spallek T."/>
            <person name="Conn C.E."/>
            <person name="Ichihashi Y."/>
            <person name="Cheong K."/>
            <person name="Cui S."/>
            <person name="Der J.P."/>
            <person name="Gundlach H."/>
            <person name="Jiao Y."/>
            <person name="Hori C."/>
            <person name="Ishida J.K."/>
            <person name="Kasahara H."/>
            <person name="Kiba T."/>
            <person name="Kim M.S."/>
            <person name="Koo N."/>
            <person name="Laohavisit A."/>
            <person name="Lee Y.H."/>
            <person name="Lumba S."/>
            <person name="McCourt P."/>
            <person name="Mortimer J.C."/>
            <person name="Mutuku J.M."/>
            <person name="Nomura T."/>
            <person name="Sasaki-Sekimoto Y."/>
            <person name="Seto Y."/>
            <person name="Wang Y."/>
            <person name="Wakatake T."/>
            <person name="Sakakibara H."/>
            <person name="Demura T."/>
            <person name="Yamaguchi S."/>
            <person name="Yoneyama K."/>
            <person name="Manabe R.I."/>
            <person name="Nelson D.C."/>
            <person name="Schulman A.H."/>
            <person name="Timko M.P."/>
            <person name="dePamphilis C.W."/>
            <person name="Choi D."/>
            <person name="Shirasu K."/>
        </authorList>
    </citation>
    <scope>NUCLEOTIDE SEQUENCE [LARGE SCALE GENOMIC DNA]</scope>
    <source>
        <strain evidence="6">cv. UVA1</strain>
    </source>
</reference>
<dbReference type="GO" id="GO:0022625">
    <property type="term" value="C:cytosolic large ribosomal subunit"/>
    <property type="evidence" value="ECO:0007669"/>
    <property type="project" value="TreeGrafter"/>
</dbReference>
<keyword evidence="3 5" id="KW-0689">Ribosomal protein</keyword>
<comment type="caution">
    <text evidence="5">The sequence shown here is derived from an EMBL/GenBank/DDBJ whole genome shotgun (WGS) entry which is preliminary data.</text>
</comment>
<evidence type="ECO:0000256" key="4">
    <source>
        <dbReference type="ARBA" id="ARBA00023274"/>
    </source>
</evidence>
<evidence type="ECO:0000313" key="5">
    <source>
        <dbReference type="EMBL" id="GER47114.1"/>
    </source>
</evidence>
<dbReference type="GO" id="GO:0030295">
    <property type="term" value="F:protein kinase activator activity"/>
    <property type="evidence" value="ECO:0007669"/>
    <property type="project" value="TreeGrafter"/>
</dbReference>
<dbReference type="AlphaFoldDB" id="A0A5A7QPE8"/>
<dbReference type="Gene3D" id="1.10.10.1410">
    <property type="match status" value="1"/>
</dbReference>
<gene>
    <name evidence="5" type="ORF">STAS_24188</name>
</gene>
<proteinExistence type="inferred from homology"/>
<evidence type="ECO:0000256" key="1">
    <source>
        <dbReference type="ARBA" id="ARBA00005436"/>
    </source>
</evidence>
<comment type="similarity">
    <text evidence="1">Belongs to the eukaryotic ribosomal protein P1/P2 family.</text>
</comment>
<dbReference type="GO" id="GO:0002181">
    <property type="term" value="P:cytoplasmic translation"/>
    <property type="evidence" value="ECO:0007669"/>
    <property type="project" value="TreeGrafter"/>
</dbReference>
<keyword evidence="4" id="KW-0687">Ribonucleoprotein</keyword>